<accession>A0A395UIX2</accession>
<dbReference type="InterPro" id="IPR053839">
    <property type="entry name" value="DUF6926"/>
</dbReference>
<evidence type="ECO:0000313" key="2">
    <source>
        <dbReference type="EMBL" id="RGR34567.1"/>
    </source>
</evidence>
<comment type="caution">
    <text evidence="2">The sequence shown here is derived from an EMBL/GenBank/DDBJ whole genome shotgun (WGS) entry which is preliminary data.</text>
</comment>
<evidence type="ECO:0000259" key="1">
    <source>
        <dbReference type="Pfam" id="PF21977"/>
    </source>
</evidence>
<evidence type="ECO:0000313" key="3">
    <source>
        <dbReference type="Proteomes" id="UP000266497"/>
    </source>
</evidence>
<name>A0A395UIX2_PHOVU</name>
<dbReference type="RefSeq" id="WP_087211663.1">
    <property type="nucleotide sequence ID" value="NZ_CAXTBS010000095.1"/>
</dbReference>
<gene>
    <name evidence="2" type="ORF">DWY53_18055</name>
</gene>
<dbReference type="Proteomes" id="UP000266497">
    <property type="component" value="Unassembled WGS sequence"/>
</dbReference>
<proteinExistence type="predicted"/>
<dbReference type="Pfam" id="PF21977">
    <property type="entry name" value="DUF6926"/>
    <property type="match status" value="1"/>
</dbReference>
<sequence length="78" mass="8776">MKQSIEKIPTWAFGYIFNGDMTGLTDEEVRMIDETLKSIGAELVCTPPDEEAQPYFTRYPLFGLPTEVEDCVVIIKGS</sequence>
<reference evidence="2 3" key="1">
    <citation type="submission" date="2018-08" db="EMBL/GenBank/DDBJ databases">
        <title>A genome reference for cultivated species of the human gut microbiota.</title>
        <authorList>
            <person name="Zou Y."/>
            <person name="Xue W."/>
            <person name="Luo G."/>
        </authorList>
    </citation>
    <scope>NUCLEOTIDE SEQUENCE [LARGE SCALE GENOMIC DNA]</scope>
    <source>
        <strain evidence="2 3">AF25-30LB</strain>
    </source>
</reference>
<feature type="domain" description="DUF6926" evidence="1">
    <location>
        <begin position="5"/>
        <end position="74"/>
    </location>
</feature>
<protein>
    <recommendedName>
        <fullName evidence="1">DUF6926 domain-containing protein</fullName>
    </recommendedName>
</protein>
<dbReference type="AlphaFoldDB" id="A0A395UIX2"/>
<organism evidence="2 3">
    <name type="scientific">Phocaeicola vulgatus</name>
    <name type="common">Bacteroides vulgatus</name>
    <dbReference type="NCBI Taxonomy" id="821"/>
    <lineage>
        <taxon>Bacteria</taxon>
        <taxon>Pseudomonadati</taxon>
        <taxon>Bacteroidota</taxon>
        <taxon>Bacteroidia</taxon>
        <taxon>Bacteroidales</taxon>
        <taxon>Bacteroidaceae</taxon>
        <taxon>Phocaeicola</taxon>
    </lineage>
</organism>
<dbReference type="EMBL" id="QRUD01000062">
    <property type="protein sequence ID" value="RGR34567.1"/>
    <property type="molecule type" value="Genomic_DNA"/>
</dbReference>